<dbReference type="CDD" id="cd05388">
    <property type="entry name" value="CobB_N"/>
    <property type="match status" value="1"/>
</dbReference>
<evidence type="ECO:0000256" key="5">
    <source>
        <dbReference type="ARBA" id="ARBA00022741"/>
    </source>
</evidence>
<comment type="similarity">
    <text evidence="2">Belongs to the CobB/CobQ family. CobQ subfamily.</text>
</comment>
<feature type="domain" description="CobB/CobQ-like glutamine amidotransferase" evidence="11">
    <location>
        <begin position="251"/>
        <end position="444"/>
    </location>
</feature>
<keyword evidence="3 9" id="KW-0169">Cobalamin biosynthesis</keyword>
<evidence type="ECO:0000313" key="12">
    <source>
        <dbReference type="EMBL" id="GHB24004.1"/>
    </source>
</evidence>
<comment type="function">
    <text evidence="9">Catalyzes the ATP-dependent amidation of the two carboxylate groups at positions a and c of hydrogenobyrinate, using either L-glutamine or ammonia as the nitrogen source.</text>
</comment>
<feature type="site" description="Increases nucleophilicity of active site Cys" evidence="9">
    <location>
        <position position="438"/>
    </location>
</feature>
<dbReference type="Proteomes" id="UP000637980">
    <property type="component" value="Unassembled WGS sequence"/>
</dbReference>
<evidence type="ECO:0000256" key="2">
    <source>
        <dbReference type="ARBA" id="ARBA00006205"/>
    </source>
</evidence>
<dbReference type="PANTHER" id="PTHR43873:SF1">
    <property type="entry name" value="COBYRINATE A,C-DIAMIDE SYNTHASE"/>
    <property type="match status" value="1"/>
</dbReference>
<keyword evidence="5 9" id="KW-0547">Nucleotide-binding</keyword>
<evidence type="ECO:0000313" key="13">
    <source>
        <dbReference type="Proteomes" id="UP000637980"/>
    </source>
</evidence>
<dbReference type="EC" id="6.3.5.9" evidence="9"/>
<sequence>MTVAKGFVIAAPSSGSGKTTITLALLRALRNSGLRIASGKSGPDYIDPAFHSAASGHPCLNYDAWAMSLTQLSLNATEQEKHTDVVIIEGAMGLFDGAADGSGSVAELAVHLGLPVILVVDCKSQAQSVAALVHGFLTFHPHCHITGVILNRVGSARHERILRLALEPLGVIVLGAFYRSKQLELPERHLGLVQASERADLEEFLNAAGDVARDSVDIPALMRLAKVLAIPARENKELTGVAHLPPLGQHIAIAKDIAFAFCYEHLLSDWRRQGVTLSFFSPLGDETPSPEADAIFLSGGYPELHAGQLSQADTFKRGIREAAGAGKLIYGECGGYMMLGDGLTDKGGQSHEMLGLLPIETSFAKRKLKLGYRKLKATEDAKQSGFPWLNPLGAHEFHYSTLTVKSEASSLFEAQDAEHHKLDPLGHINGRVMGSFAHVVAERSEEWWSASS</sequence>
<evidence type="ECO:0000256" key="8">
    <source>
        <dbReference type="ARBA" id="ARBA00022962"/>
    </source>
</evidence>
<evidence type="ECO:0000256" key="1">
    <source>
        <dbReference type="ARBA" id="ARBA00001946"/>
    </source>
</evidence>
<dbReference type="Pfam" id="PF07685">
    <property type="entry name" value="GATase_3"/>
    <property type="match status" value="1"/>
</dbReference>
<comment type="caution">
    <text evidence="12">The sequence shown here is derived from an EMBL/GenBank/DDBJ whole genome shotgun (WGS) entry which is preliminary data.</text>
</comment>
<evidence type="ECO:0000256" key="3">
    <source>
        <dbReference type="ARBA" id="ARBA00022573"/>
    </source>
</evidence>
<evidence type="ECO:0000256" key="7">
    <source>
        <dbReference type="ARBA" id="ARBA00022842"/>
    </source>
</evidence>
<evidence type="ECO:0000256" key="4">
    <source>
        <dbReference type="ARBA" id="ARBA00022598"/>
    </source>
</evidence>
<gene>
    <name evidence="9 12" type="primary">cobB</name>
    <name evidence="12" type="ORF">GCM10007094_09960</name>
</gene>
<feature type="domain" description="CobQ/CobB/MinD/ParA nucleotide binding" evidence="10">
    <location>
        <begin position="8"/>
        <end position="190"/>
    </location>
</feature>
<protein>
    <recommendedName>
        <fullName evidence="9">Hydrogenobyrinate a,c-diamide synthase</fullName>
        <ecNumber evidence="9">6.3.5.9</ecNumber>
    </recommendedName>
    <alternativeName>
        <fullName evidence="9">Hydrogenobyrinic acid a,c-diamide synthase</fullName>
    </alternativeName>
</protein>
<dbReference type="RefSeq" id="WP_189435690.1">
    <property type="nucleotide sequence ID" value="NZ_BMXE01000002.1"/>
</dbReference>
<organism evidence="12 13">
    <name type="scientific">Pseudovibrio japonicus</name>
    <dbReference type="NCBI Taxonomy" id="366534"/>
    <lineage>
        <taxon>Bacteria</taxon>
        <taxon>Pseudomonadati</taxon>
        <taxon>Pseudomonadota</taxon>
        <taxon>Alphaproteobacteria</taxon>
        <taxon>Hyphomicrobiales</taxon>
        <taxon>Stappiaceae</taxon>
        <taxon>Pseudovibrio</taxon>
    </lineage>
</organism>
<dbReference type="NCBIfam" id="NF002204">
    <property type="entry name" value="PRK01077.1"/>
    <property type="match status" value="1"/>
</dbReference>
<keyword evidence="4 9" id="KW-0436">Ligase</keyword>
<keyword evidence="13" id="KW-1185">Reference proteome</keyword>
<comment type="pathway">
    <text evidence="9">Cofactor biosynthesis; adenosylcobalamin biosynthesis; cob(II)yrinate a,c-diamide from precorrin-2 (aerobic route): step 9/10.</text>
</comment>
<proteinExistence type="inferred from homology"/>
<name>A0ABQ3E5N7_9HYPH</name>
<comment type="similarity">
    <text evidence="9">Belongs to the CobB/CbiA family.</text>
</comment>
<dbReference type="EMBL" id="BMXE01000002">
    <property type="protein sequence ID" value="GHB24004.1"/>
    <property type="molecule type" value="Genomic_DNA"/>
</dbReference>
<accession>A0ABQ3E5N7</accession>
<evidence type="ECO:0000256" key="9">
    <source>
        <dbReference type="HAMAP-Rule" id="MF_00027"/>
    </source>
</evidence>
<dbReference type="InterPro" id="IPR027417">
    <property type="entry name" value="P-loop_NTPase"/>
</dbReference>
<dbReference type="SUPFAM" id="SSF52317">
    <property type="entry name" value="Class I glutamine amidotransferase-like"/>
    <property type="match status" value="1"/>
</dbReference>
<dbReference type="InterPro" id="IPR029062">
    <property type="entry name" value="Class_I_gatase-like"/>
</dbReference>
<dbReference type="SUPFAM" id="SSF52540">
    <property type="entry name" value="P-loop containing nucleoside triphosphate hydrolases"/>
    <property type="match status" value="1"/>
</dbReference>
<evidence type="ECO:0000256" key="6">
    <source>
        <dbReference type="ARBA" id="ARBA00022840"/>
    </source>
</evidence>
<reference evidence="13" key="1">
    <citation type="journal article" date="2019" name="Int. J. Syst. Evol. Microbiol.">
        <title>The Global Catalogue of Microorganisms (GCM) 10K type strain sequencing project: providing services to taxonomists for standard genome sequencing and annotation.</title>
        <authorList>
            <consortium name="The Broad Institute Genomics Platform"/>
            <consortium name="The Broad Institute Genome Sequencing Center for Infectious Disease"/>
            <person name="Wu L."/>
            <person name="Ma J."/>
        </authorList>
    </citation>
    <scope>NUCLEOTIDE SEQUENCE [LARGE SCALE GENOMIC DNA]</scope>
    <source>
        <strain evidence="13">KCTC 12861</strain>
    </source>
</reference>
<keyword evidence="7 9" id="KW-0460">Magnesium</keyword>
<dbReference type="PROSITE" id="PS51274">
    <property type="entry name" value="GATASE_COBBQ"/>
    <property type="match status" value="1"/>
</dbReference>
<dbReference type="InterPro" id="IPR004484">
    <property type="entry name" value="CbiA/CobB_synth"/>
</dbReference>
<comment type="domain">
    <text evidence="9">Comprises of two domains. The C-terminal domain contains the binding site for glutamine and catalyzes the hydrolysis of this substrate to glutamate and ammonia. The N-terminal domain is anticipated to bind ATP and hydrogenobyrinate and catalyzes the ultimate synthesis of the diamide product. The ammonia produced via the glutaminase domain is probably translocated to the adjacent domain via a molecular tunnel, where it reacts with an activated intermediate.</text>
</comment>
<dbReference type="InterPro" id="IPR011698">
    <property type="entry name" value="GATase_3"/>
</dbReference>
<dbReference type="HAMAP" id="MF_00027">
    <property type="entry name" value="CobB_CbiA"/>
    <property type="match status" value="1"/>
</dbReference>
<dbReference type="PANTHER" id="PTHR43873">
    <property type="entry name" value="COBYRINATE A,C-DIAMIDE SYNTHASE"/>
    <property type="match status" value="1"/>
</dbReference>
<dbReference type="NCBIfam" id="TIGR00379">
    <property type="entry name" value="cobB"/>
    <property type="match status" value="1"/>
</dbReference>
<dbReference type="Gene3D" id="3.40.50.880">
    <property type="match status" value="1"/>
</dbReference>
<dbReference type="Pfam" id="PF01656">
    <property type="entry name" value="CbiA"/>
    <property type="match status" value="1"/>
</dbReference>
<evidence type="ECO:0000259" key="11">
    <source>
        <dbReference type="Pfam" id="PF07685"/>
    </source>
</evidence>
<keyword evidence="8 9" id="KW-0315">Glutamine amidotransferase</keyword>
<dbReference type="Gene3D" id="3.40.50.300">
    <property type="entry name" value="P-loop containing nucleotide triphosphate hydrolases"/>
    <property type="match status" value="1"/>
</dbReference>
<comment type="cofactor">
    <cofactor evidence="1 9">
        <name>Mg(2+)</name>
        <dbReference type="ChEBI" id="CHEBI:18420"/>
    </cofactor>
</comment>
<comment type="miscellaneous">
    <text evidence="9">The a and c carboxylates of hydrogenobyrinate are activated for nucleophilic attack via formation of a phosphorylated intermediate by ATP. CobB catalyzes first the amidation of the c-carboxylate, and then that of the a-carboxylate.</text>
</comment>
<evidence type="ECO:0000259" key="10">
    <source>
        <dbReference type="Pfam" id="PF01656"/>
    </source>
</evidence>
<dbReference type="InterPro" id="IPR002586">
    <property type="entry name" value="CobQ/CobB/MinD/ParA_Nub-bd_dom"/>
</dbReference>
<keyword evidence="6 9" id="KW-0067">ATP-binding</keyword>
<feature type="active site" description="Nucleophile" evidence="9">
    <location>
        <position position="333"/>
    </location>
</feature>
<comment type="catalytic activity">
    <reaction evidence="9">
        <text>hydrogenobyrinate + 2 L-glutamine + 2 ATP + 2 H2O = hydrogenobyrinate a,c-diamide + 2 L-glutamate + 2 ADP + 2 phosphate + 2 H(+)</text>
        <dbReference type="Rhea" id="RHEA:12544"/>
        <dbReference type="ChEBI" id="CHEBI:15377"/>
        <dbReference type="ChEBI" id="CHEBI:15378"/>
        <dbReference type="ChEBI" id="CHEBI:29985"/>
        <dbReference type="ChEBI" id="CHEBI:30616"/>
        <dbReference type="ChEBI" id="CHEBI:43474"/>
        <dbReference type="ChEBI" id="CHEBI:58359"/>
        <dbReference type="ChEBI" id="CHEBI:77873"/>
        <dbReference type="ChEBI" id="CHEBI:77874"/>
        <dbReference type="ChEBI" id="CHEBI:456216"/>
        <dbReference type="EC" id="6.3.5.9"/>
    </reaction>
</comment>